<feature type="transmembrane region" description="Helical" evidence="1">
    <location>
        <begin position="29"/>
        <end position="45"/>
    </location>
</feature>
<proteinExistence type="predicted"/>
<dbReference type="AlphaFoldDB" id="A0A1G6K0X3"/>
<dbReference type="EMBL" id="FMZL01000006">
    <property type="protein sequence ID" value="SDC24650.1"/>
    <property type="molecule type" value="Genomic_DNA"/>
</dbReference>
<organism evidence="2 3">
    <name type="scientific">Parafannyhessea umbonata</name>
    <dbReference type="NCBI Taxonomy" id="604330"/>
    <lineage>
        <taxon>Bacteria</taxon>
        <taxon>Bacillati</taxon>
        <taxon>Actinomycetota</taxon>
        <taxon>Coriobacteriia</taxon>
        <taxon>Coriobacteriales</taxon>
        <taxon>Atopobiaceae</taxon>
        <taxon>Parafannyhessea</taxon>
    </lineage>
</organism>
<reference evidence="3" key="1">
    <citation type="submission" date="2016-10" db="EMBL/GenBank/DDBJ databases">
        <authorList>
            <person name="Varghese N."/>
            <person name="Submissions S."/>
        </authorList>
    </citation>
    <scope>NUCLEOTIDE SEQUENCE [LARGE SCALE GENOMIC DNA]</scope>
    <source>
        <strain evidence="3">DSM 22619</strain>
    </source>
</reference>
<feature type="transmembrane region" description="Helical" evidence="1">
    <location>
        <begin position="125"/>
        <end position="144"/>
    </location>
</feature>
<keyword evidence="1" id="KW-1133">Transmembrane helix</keyword>
<evidence type="ECO:0000313" key="2">
    <source>
        <dbReference type="EMBL" id="SDC24650.1"/>
    </source>
</evidence>
<name>A0A1G6K0X3_9ACTN</name>
<dbReference type="RefSeq" id="WP_090845885.1">
    <property type="nucleotide sequence ID" value="NZ_FMZL01000006.1"/>
</dbReference>
<evidence type="ECO:0000313" key="3">
    <source>
        <dbReference type="Proteomes" id="UP000198528"/>
    </source>
</evidence>
<keyword evidence="3" id="KW-1185">Reference proteome</keyword>
<keyword evidence="1" id="KW-0472">Membrane</keyword>
<dbReference type="Proteomes" id="UP000198528">
    <property type="component" value="Unassembled WGS sequence"/>
</dbReference>
<protein>
    <submittedName>
        <fullName evidence="2">Uncharacterized protein</fullName>
    </submittedName>
</protein>
<gene>
    <name evidence="2" type="ORF">SAMN04487824_10658</name>
</gene>
<keyword evidence="1" id="KW-0812">Transmembrane</keyword>
<evidence type="ECO:0000256" key="1">
    <source>
        <dbReference type="SAM" id="Phobius"/>
    </source>
</evidence>
<accession>A0A1G6K0X3</accession>
<sequence>MLPVILIVIAAIVTLVVLSAQLMWGVLLGLVASAALAALSLVGYRKVCAARPTERVCPECGSKNVRLCEKGADPAAAKPGFWDITGAIGNVGYGQLAQCRTCGHAEPYVTPEALVMAREDCRRRLMFWAGVTAVCALFSLWMLLF</sequence>